<evidence type="ECO:0000256" key="1">
    <source>
        <dbReference type="ARBA" id="ARBA00023239"/>
    </source>
</evidence>
<comment type="similarity">
    <text evidence="2">Belongs to the terpene synthase family.</text>
</comment>
<name>A0ABX8RWV9_NOCIO</name>
<dbReference type="EMBL" id="CP078145">
    <property type="protein sequence ID" value="QXN93462.1"/>
    <property type="molecule type" value="Genomic_DNA"/>
</dbReference>
<dbReference type="RefSeq" id="WP_218475493.1">
    <property type="nucleotide sequence ID" value="NZ_BAABJN010000001.1"/>
</dbReference>
<evidence type="ECO:0000313" key="4">
    <source>
        <dbReference type="Proteomes" id="UP000694257"/>
    </source>
</evidence>
<dbReference type="SFLD" id="SFLDG01020">
    <property type="entry name" value="Terpene_Cyclase_Like_2"/>
    <property type="match status" value="1"/>
</dbReference>
<protein>
    <recommendedName>
        <fullName evidence="2">Terpene synthase</fullName>
        <ecNumber evidence="2">4.2.3.-</ecNumber>
    </recommendedName>
</protein>
<reference evidence="3 4" key="1">
    <citation type="submission" date="2021-07" db="EMBL/GenBank/DDBJ databases">
        <title>Whole Genome Sequence of Nocardia Iowensis.</title>
        <authorList>
            <person name="Lamm A."/>
            <person name="Collins-Fairclough A.M."/>
            <person name="Bunk B."/>
            <person name="Sproer C."/>
        </authorList>
    </citation>
    <scope>NUCLEOTIDE SEQUENCE [LARGE SCALE GENOMIC DNA]</scope>
    <source>
        <strain evidence="3 4">NRRL 5646</strain>
    </source>
</reference>
<sequence>MTDEPVHTDSGVRGVLLPEVSRWLCRPHRRHRHASDLEHRARRWASDCGLAAGPAAVRLRAQGIDQLAATAMSEERDEQVLLYARWLIWLFSLDDHVESHTDPQAIDTMFGNLLARTEVPDTDIHSSASAVHGTASGPAHVIERAFAELWQQTSRGMGSDWRARFSEDLRYQHTGCLRELRLRRSGTVPTIAEYPLLRRQSGGMWIYDLPEAILGIELPPAFAATTLWHQLVCHVSDAANWCNDILSCPKEITDRVTMNYVLVARHELGLNHSDADQWVVGRIVARLDQAAALGQRVPDIADHLGLPPATIRDISRIACATLNFPAAYLTWALDSLRYMSRPPTQHP</sequence>
<accession>A0ABX8RWV9</accession>
<evidence type="ECO:0000313" key="3">
    <source>
        <dbReference type="EMBL" id="QXN93462.1"/>
    </source>
</evidence>
<dbReference type="Pfam" id="PF19086">
    <property type="entry name" value="Terpene_syn_C_2"/>
    <property type="match status" value="1"/>
</dbReference>
<dbReference type="PANTHER" id="PTHR35201:SF4">
    <property type="entry name" value="BETA-PINACENE SYNTHASE-RELATED"/>
    <property type="match status" value="1"/>
</dbReference>
<organism evidence="3 4">
    <name type="scientific">Nocardia iowensis</name>
    <dbReference type="NCBI Taxonomy" id="204891"/>
    <lineage>
        <taxon>Bacteria</taxon>
        <taxon>Bacillati</taxon>
        <taxon>Actinomycetota</taxon>
        <taxon>Actinomycetes</taxon>
        <taxon>Mycobacteriales</taxon>
        <taxon>Nocardiaceae</taxon>
        <taxon>Nocardia</taxon>
    </lineage>
</organism>
<gene>
    <name evidence="3" type="ORF">KV110_10465</name>
</gene>
<comment type="cofactor">
    <cofactor evidence="2">
        <name>Mg(2+)</name>
        <dbReference type="ChEBI" id="CHEBI:18420"/>
    </cofactor>
</comment>
<dbReference type="EC" id="4.2.3.-" evidence="2"/>
<evidence type="ECO:0000256" key="2">
    <source>
        <dbReference type="RuleBase" id="RU366034"/>
    </source>
</evidence>
<dbReference type="PANTHER" id="PTHR35201">
    <property type="entry name" value="TERPENE SYNTHASE"/>
    <property type="match status" value="1"/>
</dbReference>
<keyword evidence="1 2" id="KW-0456">Lyase</keyword>
<keyword evidence="4" id="KW-1185">Reference proteome</keyword>
<dbReference type="SFLD" id="SFLDS00005">
    <property type="entry name" value="Isoprenoid_Synthase_Type_I"/>
    <property type="match status" value="1"/>
</dbReference>
<keyword evidence="2" id="KW-0479">Metal-binding</keyword>
<proteinExistence type="inferred from homology"/>
<dbReference type="Proteomes" id="UP000694257">
    <property type="component" value="Chromosome"/>
</dbReference>
<keyword evidence="2" id="KW-0460">Magnesium</keyword>
<dbReference type="InterPro" id="IPR034686">
    <property type="entry name" value="Terpene_cyclase-like_2"/>
</dbReference>